<evidence type="ECO:0000256" key="3">
    <source>
        <dbReference type="ARBA" id="ARBA00022448"/>
    </source>
</evidence>
<proteinExistence type="inferred from homology"/>
<keyword evidence="4" id="KW-1003">Cell membrane</keyword>
<feature type="transmembrane region" description="Helical" evidence="9">
    <location>
        <begin position="59"/>
        <end position="80"/>
    </location>
</feature>
<feature type="transmembrane region" description="Helical" evidence="9">
    <location>
        <begin position="92"/>
        <end position="110"/>
    </location>
</feature>
<organism evidence="10 11">
    <name type="scientific">Corynebacterium nasicanis</name>
    <dbReference type="NCBI Taxonomy" id="1448267"/>
    <lineage>
        <taxon>Bacteria</taxon>
        <taxon>Bacillati</taxon>
        <taxon>Actinomycetota</taxon>
        <taxon>Actinomycetes</taxon>
        <taxon>Mycobacteriales</taxon>
        <taxon>Corynebacteriaceae</taxon>
        <taxon>Corynebacterium</taxon>
    </lineage>
</organism>
<evidence type="ECO:0000256" key="1">
    <source>
        <dbReference type="ARBA" id="ARBA00004651"/>
    </source>
</evidence>
<sequence>MTFILGTFLLALVTALACALPGVFIVPRRSSMIVDGISHAVFPGIVVGYLFTHDLRSPWLILGAALAGLLVVLGAEWFAATGLVAGDAPQGLVFPALFAVGIILVTARLSHIHLDTHTVLVGDLNLASFDRLTFGGLDLGPSYLYVMLAILALNAAFLAAVFPRLTAATFDPVHARLLGIPVRWLGLAFMFTVSLTVTAAFHAAGALLVIALLVTPAATAQLLATRLAPFLAWTLLFALLGAGAGFWIAFATDTATSAAMATVYGAMFLTVLLGTRRHRLR</sequence>
<evidence type="ECO:0000256" key="2">
    <source>
        <dbReference type="ARBA" id="ARBA00008034"/>
    </source>
</evidence>
<dbReference type="RefSeq" id="WP_377002089.1">
    <property type="nucleotide sequence ID" value="NZ_JBHSQE010000009.1"/>
</dbReference>
<dbReference type="PANTHER" id="PTHR30477">
    <property type="entry name" value="ABC-TRANSPORTER METAL-BINDING PROTEIN"/>
    <property type="match status" value="1"/>
</dbReference>
<protein>
    <submittedName>
        <fullName evidence="10">Metal ABC transporter permease</fullName>
    </submittedName>
</protein>
<reference evidence="11" key="1">
    <citation type="journal article" date="2019" name="Int. J. Syst. Evol. Microbiol.">
        <title>The Global Catalogue of Microorganisms (GCM) 10K type strain sequencing project: providing services to taxonomists for standard genome sequencing and annotation.</title>
        <authorList>
            <consortium name="The Broad Institute Genomics Platform"/>
            <consortium name="The Broad Institute Genome Sequencing Center for Infectious Disease"/>
            <person name="Wu L."/>
            <person name="Ma J."/>
        </authorList>
    </citation>
    <scope>NUCLEOTIDE SEQUENCE [LARGE SCALE GENOMIC DNA]</scope>
    <source>
        <strain evidence="11">CCUG 51943</strain>
    </source>
</reference>
<dbReference type="PANTHER" id="PTHR30477:SF8">
    <property type="entry name" value="METAL TRANSPORT SYSTEM MEMBRANE PROTEIN CT_070-RELATED"/>
    <property type="match status" value="1"/>
</dbReference>
<accession>A0ABW1QG64</accession>
<dbReference type="Gene3D" id="1.10.3470.10">
    <property type="entry name" value="ABC transporter involved in vitamin B12 uptake, BtuC"/>
    <property type="match status" value="1"/>
</dbReference>
<keyword evidence="11" id="KW-1185">Reference proteome</keyword>
<evidence type="ECO:0000313" key="11">
    <source>
        <dbReference type="Proteomes" id="UP001596244"/>
    </source>
</evidence>
<feature type="transmembrane region" description="Helical" evidence="9">
    <location>
        <begin position="256"/>
        <end position="275"/>
    </location>
</feature>
<dbReference type="Proteomes" id="UP001596244">
    <property type="component" value="Unassembled WGS sequence"/>
</dbReference>
<feature type="transmembrane region" description="Helical" evidence="9">
    <location>
        <begin position="182"/>
        <end position="215"/>
    </location>
</feature>
<feature type="transmembrane region" description="Helical" evidence="9">
    <location>
        <begin position="143"/>
        <end position="162"/>
    </location>
</feature>
<comment type="subcellular location">
    <subcellularLocation>
        <location evidence="1 8">Cell membrane</location>
        <topology evidence="1 8">Multi-pass membrane protein</topology>
    </subcellularLocation>
</comment>
<dbReference type="InterPro" id="IPR001626">
    <property type="entry name" value="ABC_TroCD"/>
</dbReference>
<dbReference type="EMBL" id="JBHSQE010000009">
    <property type="protein sequence ID" value="MFC6147483.1"/>
    <property type="molecule type" value="Genomic_DNA"/>
</dbReference>
<keyword evidence="3 8" id="KW-0813">Transport</keyword>
<feature type="transmembrane region" description="Helical" evidence="9">
    <location>
        <begin position="227"/>
        <end position="250"/>
    </location>
</feature>
<evidence type="ECO:0000256" key="4">
    <source>
        <dbReference type="ARBA" id="ARBA00022475"/>
    </source>
</evidence>
<evidence type="ECO:0000313" key="10">
    <source>
        <dbReference type="EMBL" id="MFC6147483.1"/>
    </source>
</evidence>
<dbReference type="SUPFAM" id="SSF81345">
    <property type="entry name" value="ABC transporter involved in vitamin B12 uptake, BtuC"/>
    <property type="match status" value="1"/>
</dbReference>
<keyword evidence="6 9" id="KW-1133">Transmembrane helix</keyword>
<keyword evidence="7 9" id="KW-0472">Membrane</keyword>
<evidence type="ECO:0000256" key="8">
    <source>
        <dbReference type="RuleBase" id="RU003943"/>
    </source>
</evidence>
<evidence type="ECO:0000256" key="7">
    <source>
        <dbReference type="ARBA" id="ARBA00023136"/>
    </source>
</evidence>
<comment type="similarity">
    <text evidence="2 8">Belongs to the ABC-3 integral membrane protein family.</text>
</comment>
<evidence type="ECO:0000256" key="9">
    <source>
        <dbReference type="SAM" id="Phobius"/>
    </source>
</evidence>
<comment type="caution">
    <text evidence="10">The sequence shown here is derived from an EMBL/GenBank/DDBJ whole genome shotgun (WGS) entry which is preliminary data.</text>
</comment>
<dbReference type="InterPro" id="IPR037294">
    <property type="entry name" value="ABC_BtuC-like"/>
</dbReference>
<keyword evidence="5 8" id="KW-0812">Transmembrane</keyword>
<gene>
    <name evidence="10" type="ORF">ACFPUZ_11790</name>
</gene>
<name>A0ABW1QG64_9CORY</name>
<feature type="transmembrane region" description="Helical" evidence="9">
    <location>
        <begin position="33"/>
        <end position="52"/>
    </location>
</feature>
<dbReference type="Pfam" id="PF00950">
    <property type="entry name" value="ABC-3"/>
    <property type="match status" value="1"/>
</dbReference>
<evidence type="ECO:0000256" key="6">
    <source>
        <dbReference type="ARBA" id="ARBA00022989"/>
    </source>
</evidence>
<evidence type="ECO:0000256" key="5">
    <source>
        <dbReference type="ARBA" id="ARBA00022692"/>
    </source>
</evidence>